<dbReference type="GO" id="GO:0005829">
    <property type="term" value="C:cytosol"/>
    <property type="evidence" value="ECO:0007669"/>
    <property type="project" value="TreeGrafter"/>
</dbReference>
<organism evidence="1 2">
    <name type="scientific">Rotaria sordida</name>
    <dbReference type="NCBI Taxonomy" id="392033"/>
    <lineage>
        <taxon>Eukaryota</taxon>
        <taxon>Metazoa</taxon>
        <taxon>Spiralia</taxon>
        <taxon>Gnathifera</taxon>
        <taxon>Rotifera</taxon>
        <taxon>Eurotatoria</taxon>
        <taxon>Bdelloidea</taxon>
        <taxon>Philodinida</taxon>
        <taxon>Philodinidae</taxon>
        <taxon>Rotaria</taxon>
    </lineage>
</organism>
<proteinExistence type="predicted"/>
<dbReference type="GO" id="GO:0070628">
    <property type="term" value="F:proteasome binding"/>
    <property type="evidence" value="ECO:0007669"/>
    <property type="project" value="InterPro"/>
</dbReference>
<dbReference type="InterPro" id="IPR035309">
    <property type="entry name" value="PSME4"/>
</dbReference>
<dbReference type="PANTHER" id="PTHR32170">
    <property type="entry name" value="PROTEASOME ACTIVATOR COMPLEX SUBUNIT 4"/>
    <property type="match status" value="1"/>
</dbReference>
<gene>
    <name evidence="1" type="ORF">RFH988_LOCUS31629</name>
</gene>
<sequence length="257" mass="30361">MEIYVPEEHIIEMENNQSLINEQEDIELIDKSLNIQLMEFEKSQREVAQIIEMTQPDIVMVELCQSRINILSLNENTLMKEASQLNFEKLRSVIKAVIYIYLIYRNIPSDKILCELESIVPSENLTISRMHVAMTYLHTPILESLIEQLEHVCTSSKWHTRQVAMEFIQYMVFCNLFNARSYKKQLRELVFKCLFDEQFEVRSVASITLSGFYQCGYIQVNEEDFKYFSQMSKIKYFIKKDGKKIIITEKIIKRHGG</sequence>
<protein>
    <submittedName>
        <fullName evidence="1">Uncharacterized protein</fullName>
    </submittedName>
</protein>
<evidence type="ECO:0000313" key="1">
    <source>
        <dbReference type="EMBL" id="CAF1338120.1"/>
    </source>
</evidence>
<reference evidence="1" key="1">
    <citation type="submission" date="2021-02" db="EMBL/GenBank/DDBJ databases">
        <authorList>
            <person name="Nowell W R."/>
        </authorList>
    </citation>
    <scope>NUCLEOTIDE SEQUENCE</scope>
</reference>
<dbReference type="EMBL" id="CAJNOO010003456">
    <property type="protein sequence ID" value="CAF1338120.1"/>
    <property type="molecule type" value="Genomic_DNA"/>
</dbReference>
<evidence type="ECO:0000313" key="2">
    <source>
        <dbReference type="Proteomes" id="UP000663882"/>
    </source>
</evidence>
<dbReference type="InterPro" id="IPR016024">
    <property type="entry name" value="ARM-type_fold"/>
</dbReference>
<name>A0A815GG26_9BILA</name>
<dbReference type="OrthoDB" id="17907at2759"/>
<accession>A0A815GG26</accession>
<dbReference type="Proteomes" id="UP000663882">
    <property type="component" value="Unassembled WGS sequence"/>
</dbReference>
<dbReference type="Gene3D" id="1.25.10.10">
    <property type="entry name" value="Leucine-rich Repeat Variant"/>
    <property type="match status" value="1"/>
</dbReference>
<dbReference type="GO" id="GO:0010499">
    <property type="term" value="P:proteasomal ubiquitin-independent protein catabolic process"/>
    <property type="evidence" value="ECO:0007669"/>
    <property type="project" value="TreeGrafter"/>
</dbReference>
<dbReference type="AlphaFoldDB" id="A0A815GG26"/>
<dbReference type="InterPro" id="IPR011989">
    <property type="entry name" value="ARM-like"/>
</dbReference>
<dbReference type="GO" id="GO:0016504">
    <property type="term" value="F:peptidase activator activity"/>
    <property type="evidence" value="ECO:0007669"/>
    <property type="project" value="InterPro"/>
</dbReference>
<comment type="caution">
    <text evidence="1">The sequence shown here is derived from an EMBL/GenBank/DDBJ whole genome shotgun (WGS) entry which is preliminary data.</text>
</comment>
<dbReference type="SUPFAM" id="SSF48371">
    <property type="entry name" value="ARM repeat"/>
    <property type="match status" value="1"/>
</dbReference>
<dbReference type="GO" id="GO:0005634">
    <property type="term" value="C:nucleus"/>
    <property type="evidence" value="ECO:0007669"/>
    <property type="project" value="TreeGrafter"/>
</dbReference>
<dbReference type="PANTHER" id="PTHR32170:SF3">
    <property type="entry name" value="PROTEASOME ACTIVATOR COMPLEX SUBUNIT 4"/>
    <property type="match status" value="1"/>
</dbReference>